<dbReference type="PROSITE" id="PS51257">
    <property type="entry name" value="PROKAR_LIPOPROTEIN"/>
    <property type="match status" value="1"/>
</dbReference>
<gene>
    <name evidence="2" type="ORF">NH26_21235</name>
</gene>
<dbReference type="PANTHER" id="PTHR43751:SF3">
    <property type="entry name" value="SULFATASE N-TERMINAL DOMAIN-CONTAINING PROTEIN"/>
    <property type="match status" value="1"/>
</dbReference>
<dbReference type="STRING" id="915059.NH26_21235"/>
<feature type="domain" description="Sulfatase N-terminal" evidence="1">
    <location>
        <begin position="31"/>
        <end position="309"/>
    </location>
</feature>
<evidence type="ECO:0000313" key="2">
    <source>
        <dbReference type="EMBL" id="OHX64131.1"/>
    </source>
</evidence>
<name>A0A1S1YSX6_FLAPC</name>
<evidence type="ECO:0000313" key="3">
    <source>
        <dbReference type="Proteomes" id="UP000179797"/>
    </source>
</evidence>
<dbReference type="CDD" id="cd16027">
    <property type="entry name" value="SGSH"/>
    <property type="match status" value="1"/>
</dbReference>
<evidence type="ECO:0000259" key="1">
    <source>
        <dbReference type="Pfam" id="PF00884"/>
    </source>
</evidence>
<accession>A0A1S1YSX6</accession>
<reference evidence="2 3" key="1">
    <citation type="journal article" date="2012" name="Int. J. Syst. Evol. Microbiol.">
        <title>Flammeovirga pacifica sp. nov., isolated from deep-sea sediment.</title>
        <authorList>
            <person name="Xu H."/>
            <person name="Fu Y."/>
            <person name="Yang N."/>
            <person name="Ding Z."/>
            <person name="Lai Q."/>
            <person name="Zeng R."/>
        </authorList>
    </citation>
    <scope>NUCLEOTIDE SEQUENCE [LARGE SCALE GENOMIC DNA]</scope>
    <source>
        <strain evidence="3">DSM 24597 / LMG 26175 / WPAGA1</strain>
    </source>
</reference>
<dbReference type="Pfam" id="PF00884">
    <property type="entry name" value="Sulfatase"/>
    <property type="match status" value="1"/>
</dbReference>
<dbReference type="Proteomes" id="UP000179797">
    <property type="component" value="Unassembled WGS sequence"/>
</dbReference>
<dbReference type="InterPro" id="IPR052701">
    <property type="entry name" value="GAG_Ulvan_Degrading_Sulfatases"/>
</dbReference>
<dbReference type="SUPFAM" id="SSF53649">
    <property type="entry name" value="Alkaline phosphatase-like"/>
    <property type="match status" value="1"/>
</dbReference>
<dbReference type="AlphaFoldDB" id="A0A1S1YSX6"/>
<keyword evidence="3" id="KW-1185">Reference proteome</keyword>
<dbReference type="Gene3D" id="3.40.720.10">
    <property type="entry name" value="Alkaline Phosphatase, subunit A"/>
    <property type="match status" value="1"/>
</dbReference>
<dbReference type="OrthoDB" id="975025at2"/>
<dbReference type="PANTHER" id="PTHR43751">
    <property type="entry name" value="SULFATASE"/>
    <property type="match status" value="1"/>
</dbReference>
<dbReference type="InterPro" id="IPR017850">
    <property type="entry name" value="Alkaline_phosphatase_core_sf"/>
</dbReference>
<sequence>MRLLQRIFYGALFLTIASCQPKEQTNNVDKPNIVWVMLEDISHDFECYGMPAVKTPTFNALAEEGTLYYNCYGTASICSTNRSAMMVGAHQRLTNTHHHRSNREEPLSAPFKPFTYHLKKQGYTTILGNKDVMKKGRKIDVNFKHKPIGTWEENYGLFDKYDEITAKDQPFFAQIQLAVTHRGDWWTEVREKSSHPVNPSEVQLPPEYADHPAIRLDWAKYLDQVEYADNEMLNLINDLKAKGVYDNTVIIVIGDNGRCNIKGKGYLYDEGSRIPLIIKWPTGFEHDKESQQVIASTDITATVLDLAGVELPDYLTGQSFIDQNFDRKNVYSFRGLWDEIPEQISSISGERFRYIRNDKTEIPYDAHQGYLEWYRPAVHVMRSLNEEGKLNDVQQRWFVKTKPQEELYDFINDPHEVHNLVNNREYKGVLKSMRQQALDMDKKMTPVSNVYKPKAVPGIAVVNFVKVYYPEAYARMEAGEEIGHKKYSALYKKHLKEQAKNQSSK</sequence>
<organism evidence="2 3">
    <name type="scientific">Flammeovirga pacifica</name>
    <dbReference type="NCBI Taxonomy" id="915059"/>
    <lineage>
        <taxon>Bacteria</taxon>
        <taxon>Pseudomonadati</taxon>
        <taxon>Bacteroidota</taxon>
        <taxon>Cytophagia</taxon>
        <taxon>Cytophagales</taxon>
        <taxon>Flammeovirgaceae</taxon>
        <taxon>Flammeovirga</taxon>
    </lineage>
</organism>
<dbReference type="RefSeq" id="WP_044226327.1">
    <property type="nucleotide sequence ID" value="NZ_JRYR02000002.1"/>
</dbReference>
<dbReference type="EMBL" id="JRYR02000002">
    <property type="protein sequence ID" value="OHX64131.1"/>
    <property type="molecule type" value="Genomic_DNA"/>
</dbReference>
<proteinExistence type="predicted"/>
<protein>
    <submittedName>
        <fullName evidence="2">Sulfatase</fullName>
    </submittedName>
</protein>
<comment type="caution">
    <text evidence="2">The sequence shown here is derived from an EMBL/GenBank/DDBJ whole genome shotgun (WGS) entry which is preliminary data.</text>
</comment>
<dbReference type="InterPro" id="IPR000917">
    <property type="entry name" value="Sulfatase_N"/>
</dbReference>